<evidence type="ECO:0000256" key="2">
    <source>
        <dbReference type="ARBA" id="ARBA00023125"/>
    </source>
</evidence>
<dbReference type="SUPFAM" id="SSF101941">
    <property type="entry name" value="NAC domain"/>
    <property type="match status" value="1"/>
</dbReference>
<evidence type="ECO:0000313" key="6">
    <source>
        <dbReference type="EMBL" id="CAI9117855.1"/>
    </source>
</evidence>
<proteinExistence type="predicted"/>
<dbReference type="InterPro" id="IPR003441">
    <property type="entry name" value="NAC-dom"/>
</dbReference>
<dbReference type="PROSITE" id="PS51005">
    <property type="entry name" value="NAC"/>
    <property type="match status" value="1"/>
</dbReference>
<evidence type="ECO:0000256" key="1">
    <source>
        <dbReference type="ARBA" id="ARBA00023015"/>
    </source>
</evidence>
<feature type="domain" description="NAC" evidence="5">
    <location>
        <begin position="13"/>
        <end position="172"/>
    </location>
</feature>
<dbReference type="Pfam" id="PF02365">
    <property type="entry name" value="NAM"/>
    <property type="match status" value="1"/>
</dbReference>
<organism evidence="6 7">
    <name type="scientific">Oldenlandia corymbosa var. corymbosa</name>
    <dbReference type="NCBI Taxonomy" id="529605"/>
    <lineage>
        <taxon>Eukaryota</taxon>
        <taxon>Viridiplantae</taxon>
        <taxon>Streptophyta</taxon>
        <taxon>Embryophyta</taxon>
        <taxon>Tracheophyta</taxon>
        <taxon>Spermatophyta</taxon>
        <taxon>Magnoliopsida</taxon>
        <taxon>eudicotyledons</taxon>
        <taxon>Gunneridae</taxon>
        <taxon>Pentapetalae</taxon>
        <taxon>asterids</taxon>
        <taxon>lamiids</taxon>
        <taxon>Gentianales</taxon>
        <taxon>Rubiaceae</taxon>
        <taxon>Rubioideae</taxon>
        <taxon>Spermacoceae</taxon>
        <taxon>Hedyotis-Oldenlandia complex</taxon>
        <taxon>Oldenlandia</taxon>
    </lineage>
</organism>
<dbReference type="Proteomes" id="UP001161247">
    <property type="component" value="Chromosome 9"/>
</dbReference>
<dbReference type="GO" id="GO:0006355">
    <property type="term" value="P:regulation of DNA-templated transcription"/>
    <property type="evidence" value="ECO:0007669"/>
    <property type="project" value="InterPro"/>
</dbReference>
<keyword evidence="1" id="KW-0805">Transcription regulation</keyword>
<dbReference type="InterPro" id="IPR036093">
    <property type="entry name" value="NAC_dom_sf"/>
</dbReference>
<evidence type="ECO:0000256" key="4">
    <source>
        <dbReference type="ARBA" id="ARBA00023242"/>
    </source>
</evidence>
<evidence type="ECO:0000259" key="5">
    <source>
        <dbReference type="PROSITE" id="PS51005"/>
    </source>
</evidence>
<keyword evidence="2" id="KW-0238">DNA-binding</keyword>
<accession>A0AAV1EDQ8</accession>
<dbReference type="Gene3D" id="2.170.150.80">
    <property type="entry name" value="NAC domain"/>
    <property type="match status" value="1"/>
</dbReference>
<evidence type="ECO:0000313" key="7">
    <source>
        <dbReference type="Proteomes" id="UP001161247"/>
    </source>
</evidence>
<name>A0AAV1EDQ8_OLDCO</name>
<dbReference type="EMBL" id="OX459126">
    <property type="protein sequence ID" value="CAI9117855.1"/>
    <property type="molecule type" value="Genomic_DNA"/>
</dbReference>
<keyword evidence="7" id="KW-1185">Reference proteome</keyword>
<dbReference type="GO" id="GO:0003677">
    <property type="term" value="F:DNA binding"/>
    <property type="evidence" value="ECO:0007669"/>
    <property type="project" value="UniProtKB-KW"/>
</dbReference>
<sequence length="187" mass="20679">MSNRNRPLRWSDVPPCYRFLPTPEVLLMLLKHRVTGHPNENPFLIEKDLFGSNATPWVILNESDRANRWVDVQDVDCEVIGRQICVITRIPRVGIGEDKVMAAGCGAWCETSGPRFVQSESRVIIGVTRTLEFRSESVAVGDRWVMEEYALAGDFLSPNDSTEYVIVRITKSAEGGGAAAAAPNSSS</sequence>
<gene>
    <name evidence="6" type="ORF">OLC1_LOCUS23851</name>
</gene>
<dbReference type="AlphaFoldDB" id="A0AAV1EDQ8"/>
<reference evidence="6" key="1">
    <citation type="submission" date="2023-03" db="EMBL/GenBank/DDBJ databases">
        <authorList>
            <person name="Julca I."/>
        </authorList>
    </citation>
    <scope>NUCLEOTIDE SEQUENCE</scope>
</reference>
<evidence type="ECO:0000256" key="3">
    <source>
        <dbReference type="ARBA" id="ARBA00023163"/>
    </source>
</evidence>
<keyword evidence="4" id="KW-0539">Nucleus</keyword>
<protein>
    <submittedName>
        <fullName evidence="6">OLC1v1019342C1</fullName>
    </submittedName>
</protein>
<keyword evidence="3" id="KW-0804">Transcription</keyword>